<organism evidence="1 2">
    <name type="scientific">Dallia pectoralis</name>
    <name type="common">Alaska blackfish</name>
    <dbReference type="NCBI Taxonomy" id="75939"/>
    <lineage>
        <taxon>Eukaryota</taxon>
        <taxon>Metazoa</taxon>
        <taxon>Chordata</taxon>
        <taxon>Craniata</taxon>
        <taxon>Vertebrata</taxon>
        <taxon>Euteleostomi</taxon>
        <taxon>Actinopterygii</taxon>
        <taxon>Neopterygii</taxon>
        <taxon>Teleostei</taxon>
        <taxon>Protacanthopterygii</taxon>
        <taxon>Esociformes</taxon>
        <taxon>Umbridae</taxon>
        <taxon>Dallia</taxon>
    </lineage>
</organism>
<dbReference type="EMBL" id="CM055745">
    <property type="protein sequence ID" value="KAJ7998358.1"/>
    <property type="molecule type" value="Genomic_DNA"/>
</dbReference>
<dbReference type="Proteomes" id="UP001157502">
    <property type="component" value="Chromosome 18"/>
</dbReference>
<protein>
    <submittedName>
        <fullName evidence="1">Uncharacterized protein</fullName>
    </submittedName>
</protein>
<keyword evidence="2" id="KW-1185">Reference proteome</keyword>
<evidence type="ECO:0000313" key="2">
    <source>
        <dbReference type="Proteomes" id="UP001157502"/>
    </source>
</evidence>
<evidence type="ECO:0000313" key="1">
    <source>
        <dbReference type="EMBL" id="KAJ7998358.1"/>
    </source>
</evidence>
<name>A0ACC2G4H2_DALPE</name>
<gene>
    <name evidence="1" type="ORF">DPEC_G00221870</name>
</gene>
<proteinExistence type="predicted"/>
<reference evidence="1" key="1">
    <citation type="submission" date="2021-05" db="EMBL/GenBank/DDBJ databases">
        <authorList>
            <person name="Pan Q."/>
            <person name="Jouanno E."/>
            <person name="Zahm M."/>
            <person name="Klopp C."/>
            <person name="Cabau C."/>
            <person name="Louis A."/>
            <person name="Berthelot C."/>
            <person name="Parey E."/>
            <person name="Roest Crollius H."/>
            <person name="Montfort J."/>
            <person name="Robinson-Rechavi M."/>
            <person name="Bouchez O."/>
            <person name="Lampietro C."/>
            <person name="Lopez Roques C."/>
            <person name="Donnadieu C."/>
            <person name="Postlethwait J."/>
            <person name="Bobe J."/>
            <person name="Dillon D."/>
            <person name="Chandos A."/>
            <person name="von Hippel F."/>
            <person name="Guiguen Y."/>
        </authorList>
    </citation>
    <scope>NUCLEOTIDE SEQUENCE</scope>
    <source>
        <strain evidence="1">YG-Jan2019</strain>
    </source>
</reference>
<comment type="caution">
    <text evidence="1">The sequence shown here is derived from an EMBL/GenBank/DDBJ whole genome shotgun (WGS) entry which is preliminary data.</text>
</comment>
<accession>A0ACC2G4H2</accession>
<sequence>MSSRGLRRVSVSGRGPGFCREVPCLTLALAPALASHRLTASLTAPRAPLSLPVETGDGSGSSQNLPVSTVTGENMRKCT</sequence>